<dbReference type="InterPro" id="IPR000792">
    <property type="entry name" value="Tscrpt_reg_LuxR_C"/>
</dbReference>
<dbReference type="Pfam" id="PF17874">
    <property type="entry name" value="TPR_MalT"/>
    <property type="match status" value="1"/>
</dbReference>
<evidence type="ECO:0000259" key="5">
    <source>
        <dbReference type="PROSITE" id="PS50043"/>
    </source>
</evidence>
<dbReference type="PRINTS" id="PR00038">
    <property type="entry name" value="HTHLUXR"/>
</dbReference>
<dbReference type="SUPFAM" id="SSF52540">
    <property type="entry name" value="P-loop containing nucleoside triphosphate hydrolases"/>
    <property type="match status" value="1"/>
</dbReference>
<keyword evidence="2" id="KW-0238">DNA-binding</keyword>
<accession>E1IG17</accession>
<dbReference type="PROSITE" id="PS50005">
    <property type="entry name" value="TPR"/>
    <property type="match status" value="1"/>
</dbReference>
<keyword evidence="3" id="KW-0804">Transcription</keyword>
<dbReference type="GO" id="GO:0006355">
    <property type="term" value="P:regulation of DNA-templated transcription"/>
    <property type="evidence" value="ECO:0007669"/>
    <property type="project" value="InterPro"/>
</dbReference>
<gene>
    <name evidence="6" type="ORF">OSCT_2281</name>
</gene>
<dbReference type="Pfam" id="PF25873">
    <property type="entry name" value="WHD_MalT"/>
    <property type="match status" value="1"/>
</dbReference>
<dbReference type="Gene3D" id="1.25.40.10">
    <property type="entry name" value="Tetratricopeptide repeat domain"/>
    <property type="match status" value="1"/>
</dbReference>
<name>E1IG17_9CHLR</name>
<evidence type="ECO:0000313" key="7">
    <source>
        <dbReference type="Proteomes" id="UP000054010"/>
    </source>
</evidence>
<dbReference type="InterPro" id="IPR011990">
    <property type="entry name" value="TPR-like_helical_dom_sf"/>
</dbReference>
<organism evidence="6 7">
    <name type="scientific">Oscillochloris trichoides DG-6</name>
    <dbReference type="NCBI Taxonomy" id="765420"/>
    <lineage>
        <taxon>Bacteria</taxon>
        <taxon>Bacillati</taxon>
        <taxon>Chloroflexota</taxon>
        <taxon>Chloroflexia</taxon>
        <taxon>Chloroflexales</taxon>
        <taxon>Chloroflexineae</taxon>
        <taxon>Oscillochloridaceae</taxon>
        <taxon>Oscillochloris</taxon>
    </lineage>
</organism>
<feature type="domain" description="HTH luxR-type" evidence="5">
    <location>
        <begin position="839"/>
        <end position="904"/>
    </location>
</feature>
<evidence type="ECO:0000256" key="3">
    <source>
        <dbReference type="ARBA" id="ARBA00023163"/>
    </source>
</evidence>
<dbReference type="SUPFAM" id="SSF46894">
    <property type="entry name" value="C-terminal effector domain of the bipartite response regulators"/>
    <property type="match status" value="1"/>
</dbReference>
<dbReference type="eggNOG" id="COG2909">
    <property type="taxonomic scope" value="Bacteria"/>
</dbReference>
<dbReference type="InterPro" id="IPR041617">
    <property type="entry name" value="TPR_MalT"/>
</dbReference>
<dbReference type="Gene3D" id="1.10.10.10">
    <property type="entry name" value="Winged helix-like DNA-binding domain superfamily/Winged helix DNA-binding domain"/>
    <property type="match status" value="1"/>
</dbReference>
<keyword evidence="7" id="KW-1185">Reference proteome</keyword>
<dbReference type="InterPro" id="IPR027417">
    <property type="entry name" value="P-loop_NTPase"/>
</dbReference>
<dbReference type="AlphaFoldDB" id="E1IG17"/>
<dbReference type="SMART" id="SM00421">
    <property type="entry name" value="HTH_LUXR"/>
    <property type="match status" value="1"/>
</dbReference>
<comment type="caution">
    <text evidence="6">The sequence shown here is derived from an EMBL/GenBank/DDBJ whole genome shotgun (WGS) entry which is preliminary data.</text>
</comment>
<keyword evidence="4" id="KW-0802">TPR repeat</keyword>
<dbReference type="Pfam" id="PF00196">
    <property type="entry name" value="GerE"/>
    <property type="match status" value="1"/>
</dbReference>
<dbReference type="STRING" id="765420.OSCT_2281"/>
<evidence type="ECO:0000256" key="1">
    <source>
        <dbReference type="ARBA" id="ARBA00023015"/>
    </source>
</evidence>
<dbReference type="HOGENOM" id="CLU_006325_2_0_0"/>
<dbReference type="InterPro" id="IPR059106">
    <property type="entry name" value="WHD_MalT"/>
</dbReference>
<proteinExistence type="predicted"/>
<dbReference type="PROSITE" id="PS00622">
    <property type="entry name" value="HTH_LUXR_1"/>
    <property type="match status" value="1"/>
</dbReference>
<feature type="repeat" description="TPR" evidence="4">
    <location>
        <begin position="544"/>
        <end position="577"/>
    </location>
</feature>
<dbReference type="PANTHER" id="PTHR44688">
    <property type="entry name" value="DNA-BINDING TRANSCRIPTIONAL ACTIVATOR DEVR_DOSR"/>
    <property type="match status" value="1"/>
</dbReference>
<dbReference type="InterPro" id="IPR016032">
    <property type="entry name" value="Sig_transdc_resp-reg_C-effctor"/>
</dbReference>
<evidence type="ECO:0000256" key="2">
    <source>
        <dbReference type="ARBA" id="ARBA00023125"/>
    </source>
</evidence>
<dbReference type="SUPFAM" id="SSF48452">
    <property type="entry name" value="TPR-like"/>
    <property type="match status" value="1"/>
</dbReference>
<dbReference type="GO" id="GO:0003677">
    <property type="term" value="F:DNA binding"/>
    <property type="evidence" value="ECO:0007669"/>
    <property type="project" value="UniProtKB-KW"/>
</dbReference>
<dbReference type="InterPro" id="IPR036388">
    <property type="entry name" value="WH-like_DNA-bd_sf"/>
</dbReference>
<dbReference type="PANTHER" id="PTHR44688:SF16">
    <property type="entry name" value="DNA-BINDING TRANSCRIPTIONAL ACTIVATOR DEVR_DOSR"/>
    <property type="match status" value="1"/>
</dbReference>
<reference evidence="6 7" key="1">
    <citation type="journal article" date="2011" name="J. Bacteriol.">
        <title>Draft genome sequence of the anoxygenic filamentous phototrophic bacterium Oscillochloris trichoides subsp. DG-6.</title>
        <authorList>
            <person name="Kuznetsov B.B."/>
            <person name="Ivanovsky R.N."/>
            <person name="Keppen O.I."/>
            <person name="Sukhacheva M.V."/>
            <person name="Bumazhkin B.K."/>
            <person name="Patutina E.O."/>
            <person name="Beletsky A.V."/>
            <person name="Mardanov A.V."/>
            <person name="Baslerov R.V."/>
            <person name="Panteleeva A.N."/>
            <person name="Kolganova T.V."/>
            <person name="Ravin N.V."/>
            <person name="Skryabin K.G."/>
        </authorList>
    </citation>
    <scope>NUCLEOTIDE SEQUENCE [LARGE SCALE GENOMIC DNA]</scope>
    <source>
        <strain evidence="6 7">DG-6</strain>
    </source>
</reference>
<dbReference type="CDD" id="cd06170">
    <property type="entry name" value="LuxR_C_like"/>
    <property type="match status" value="1"/>
</dbReference>
<dbReference type="PROSITE" id="PS50043">
    <property type="entry name" value="HTH_LUXR_2"/>
    <property type="match status" value="1"/>
</dbReference>
<dbReference type="InterPro" id="IPR019734">
    <property type="entry name" value="TPR_rpt"/>
</dbReference>
<dbReference type="EMBL" id="ADVR01000097">
    <property type="protein sequence ID" value="EFO79906.1"/>
    <property type="molecule type" value="Genomic_DNA"/>
</dbReference>
<dbReference type="Gene3D" id="3.40.50.300">
    <property type="entry name" value="P-loop containing nucleotide triphosphate hydrolases"/>
    <property type="match status" value="1"/>
</dbReference>
<dbReference type="OrthoDB" id="1137593at2"/>
<keyword evidence="1" id="KW-0805">Transcription regulation</keyword>
<evidence type="ECO:0000256" key="4">
    <source>
        <dbReference type="PROSITE-ProRule" id="PRU00339"/>
    </source>
</evidence>
<dbReference type="Proteomes" id="UP000054010">
    <property type="component" value="Unassembled WGS sequence"/>
</dbReference>
<evidence type="ECO:0000313" key="6">
    <source>
        <dbReference type="EMBL" id="EFO79906.1"/>
    </source>
</evidence>
<sequence length="907" mass="99031">MSTPLIATKLHPPPLFAGCIERPALLARLNTITARLILIVAPPGFGKTTLATSWLRDQAHTSSFAWLSLDPRDNDPTRFWGTLLAALARSFPGFGDHARSMLASPQAAPLDVVIAALVEELDNLARPCLLVLDDYHLIENPGIHTHLATLIEHLPATTRLLILSRSEPPLPLGRLRMHGQLCELHTNDLRFSAAEVRAFLQSHGLQLSAEDVAILNERSEGWPGALQLAVLSLRSGEPAPPLLRALRGSNRHLVDYLAEEVLARQSSEYRRFLLATCLVDALCRDLCAALLPDLERPAADVLEAIERAGLFLQPLDQERRWYRYHALFAEFLRERLLRDDPGYAQILHQRAAAWYADAGMPVEAIGHLLAAKAYTQAAMLIEQEGRPLLLRSEVATVLDWLRALPSDLAHARPGLCLIEAWTLAVAGQFDAVEIPLARVSQMLAADDPDTPTSLSAPFTPRNLRSEVLAVRATVAGLRRDTEATLTLAQAALAEIPDDSVIVRSVVALMLGSAAYLRGDMAAAEAALNEAARAGQAANLTIIAIFALRQLGELAARIGQLHRAARTYQEALDLGERLYPASGHQVGRPVPVAGTAYIGLAQLHYEWNDLESAERLLADGLRLGRQGANVEILLMGPICLARVQVARGEHDTARSTIADALAFARSTGVPRLAHWLDAEQARLAIMLGDLAEASAWDQARRLAVDDALSYLEEIDYLVLVHLRLVQGHLEPARHLLGRLRSLAESQGRHSSLIEIGALESLVYAAQGETATARSHLLRTLRSSIAEGYLRTFADLGPPMATLLQDLRPSLANLPHERPLLDAIDRILAACPAKPQVRMQPTHLIEPLTPRELEVIGLVAAGLSNQEIAERMVVGVSTVKKHINNIYGKLDVLSRTQALKKAREFGLIS</sequence>
<protein>
    <submittedName>
        <fullName evidence="6">TPR repeat-containing transcriptional regulator LuxR</fullName>
    </submittedName>
</protein>